<sequence length="89" mass="10181">MNSYPSAAEFDRILFEEEKNEEEEEDIDVRSESTIGGGDMIRETQREEAGADGETEKPSNRRFGPSSDDDHQGRLYFVLLINQVSPFQH</sequence>
<organism evidence="2 3">
    <name type="scientific">Trapa incisa</name>
    <dbReference type="NCBI Taxonomy" id="236973"/>
    <lineage>
        <taxon>Eukaryota</taxon>
        <taxon>Viridiplantae</taxon>
        <taxon>Streptophyta</taxon>
        <taxon>Embryophyta</taxon>
        <taxon>Tracheophyta</taxon>
        <taxon>Spermatophyta</taxon>
        <taxon>Magnoliopsida</taxon>
        <taxon>eudicotyledons</taxon>
        <taxon>Gunneridae</taxon>
        <taxon>Pentapetalae</taxon>
        <taxon>rosids</taxon>
        <taxon>malvids</taxon>
        <taxon>Myrtales</taxon>
        <taxon>Lythraceae</taxon>
        <taxon>Trapa</taxon>
    </lineage>
</organism>
<feature type="compositionally biased region" description="Basic and acidic residues" evidence="1">
    <location>
        <begin position="40"/>
        <end position="59"/>
    </location>
</feature>
<gene>
    <name evidence="2" type="ORF">SAY87_032352</name>
</gene>
<dbReference type="AlphaFoldDB" id="A0AAN7G989"/>
<reference evidence="2 3" key="1">
    <citation type="journal article" date="2023" name="Hortic Res">
        <title>Pangenome of water caltrop reveals structural variations and asymmetric subgenome divergence after allopolyploidization.</title>
        <authorList>
            <person name="Zhang X."/>
            <person name="Chen Y."/>
            <person name="Wang L."/>
            <person name="Yuan Y."/>
            <person name="Fang M."/>
            <person name="Shi L."/>
            <person name="Lu R."/>
            <person name="Comes H.P."/>
            <person name="Ma Y."/>
            <person name="Chen Y."/>
            <person name="Huang G."/>
            <person name="Zhou Y."/>
            <person name="Zheng Z."/>
            <person name="Qiu Y."/>
        </authorList>
    </citation>
    <scope>NUCLEOTIDE SEQUENCE [LARGE SCALE GENOMIC DNA]</scope>
    <source>
        <tissue evidence="2">Roots</tissue>
    </source>
</reference>
<accession>A0AAN7G989</accession>
<proteinExistence type="predicted"/>
<evidence type="ECO:0000313" key="3">
    <source>
        <dbReference type="Proteomes" id="UP001345219"/>
    </source>
</evidence>
<feature type="region of interest" description="Disordered" evidence="1">
    <location>
        <begin position="1"/>
        <end position="71"/>
    </location>
</feature>
<dbReference type="EMBL" id="JAXIOK010000243">
    <property type="protein sequence ID" value="KAK4740471.1"/>
    <property type="molecule type" value="Genomic_DNA"/>
</dbReference>
<name>A0AAN7G989_9MYRT</name>
<keyword evidence="3" id="KW-1185">Reference proteome</keyword>
<feature type="compositionally biased region" description="Acidic residues" evidence="1">
    <location>
        <begin position="18"/>
        <end position="27"/>
    </location>
</feature>
<evidence type="ECO:0000256" key="1">
    <source>
        <dbReference type="SAM" id="MobiDB-lite"/>
    </source>
</evidence>
<protein>
    <submittedName>
        <fullName evidence="2">Uncharacterized protein</fullName>
    </submittedName>
</protein>
<comment type="caution">
    <text evidence="2">The sequence shown here is derived from an EMBL/GenBank/DDBJ whole genome shotgun (WGS) entry which is preliminary data.</text>
</comment>
<evidence type="ECO:0000313" key="2">
    <source>
        <dbReference type="EMBL" id="KAK4740471.1"/>
    </source>
</evidence>
<dbReference type="Proteomes" id="UP001345219">
    <property type="component" value="Unassembled WGS sequence"/>
</dbReference>